<dbReference type="Gene3D" id="3.40.50.2300">
    <property type="match status" value="2"/>
</dbReference>
<dbReference type="PRINTS" id="PR00344">
    <property type="entry name" value="BCTRLSENSOR"/>
</dbReference>
<reference evidence="8 9" key="1">
    <citation type="submission" date="2020-08" db="EMBL/GenBank/DDBJ databases">
        <authorList>
            <person name="Liu C."/>
            <person name="Sun Q."/>
        </authorList>
    </citation>
    <scope>NUCLEOTIDE SEQUENCE [LARGE SCALE GENOMIC DNA]</scope>
    <source>
        <strain evidence="8 9">NSJ-18</strain>
    </source>
</reference>
<feature type="domain" description="Histidine kinase" evidence="7">
    <location>
        <begin position="399"/>
        <end position="617"/>
    </location>
</feature>
<keyword evidence="6" id="KW-0472">Membrane</keyword>
<dbReference type="SMART" id="SM00388">
    <property type="entry name" value="HisKA"/>
    <property type="match status" value="1"/>
</dbReference>
<comment type="caution">
    <text evidence="8">The sequence shown here is derived from an EMBL/GenBank/DDBJ whole genome shotgun (WGS) entry which is preliminary data.</text>
</comment>
<dbReference type="PANTHER" id="PTHR43547:SF2">
    <property type="entry name" value="HYBRID SIGNAL TRANSDUCTION HISTIDINE KINASE C"/>
    <property type="match status" value="1"/>
</dbReference>
<keyword evidence="4 8" id="KW-0808">Transferase</keyword>
<keyword evidence="4 8" id="KW-0418">Kinase</keyword>
<comment type="catalytic activity">
    <reaction evidence="1">
        <text>ATP + protein L-histidine = ADP + protein N-phospho-L-histidine.</text>
        <dbReference type="EC" id="2.7.13.3"/>
    </reaction>
</comment>
<proteinExistence type="predicted"/>
<dbReference type="Proteomes" id="UP000609849">
    <property type="component" value="Unassembled WGS sequence"/>
</dbReference>
<dbReference type="RefSeq" id="WP_153972345.1">
    <property type="nucleotide sequence ID" value="NZ_JACRWE010000006.1"/>
</dbReference>
<keyword evidence="6" id="KW-1133">Transmembrane helix</keyword>
<dbReference type="CDD" id="cd00082">
    <property type="entry name" value="HisKA"/>
    <property type="match status" value="1"/>
</dbReference>
<sequence>MGSKSEHSIIKLMLILCLVLIPKEVWSESVDKKDILYINSYSPRFEFFDEQLNGIKSVLGDSVELQVEYLDQGNFYGVKNELNFYNLIKYKINNYKTYDAILIGDDPALNFIRKHKEELFKGIPIITFGVNNKTNIEYIKNNDDTYGVEEGISLKKNLDLINKLYKNKNVVAINFKSRENNIDLDNFYKLESYYPDLNFSHISYEEEDTVETIKKKIDKIDENSIILLTYIYSYSSISYNELFELQDYLDAEVDLPKFSTLKHELYFDTIGGYMTSHYEQGKMGAEIAMDIINGNEPTSKLVSYDEVNKYIFNYEHLKKHKIKEKYLPKNSKIINKPETFWSKHKLVIIPAAIIVACLVVTIIIFIINNKKRRMYSEGIFKAKEIAESSIKAQNNFISNISHELRTPVAVIISVIQLLEKQNKDKEFDLTSSIKIIKQNCLRLTRLTNNIIDVAKMDLGFIDMRPVNIEIVSLLEDIVSSIIPYAKSKNINVIFDTEIEELVMSVDPDKIERMMLNLLSNSIKFNKNDGSIITMVKVNDSYLNIEVIDTGIGISKEYMSKIFDKFTQVEDIMIRQNEGSGIGLSLVKYFTEAHGGTISVESELNKGSRFIVRIPMIKQSELSMSYYEKNQNYVVVGAEVEFSDIYA</sequence>
<evidence type="ECO:0000256" key="6">
    <source>
        <dbReference type="SAM" id="Phobius"/>
    </source>
</evidence>
<keyword evidence="6" id="KW-0812">Transmembrane</keyword>
<evidence type="ECO:0000256" key="2">
    <source>
        <dbReference type="ARBA" id="ARBA00012438"/>
    </source>
</evidence>
<dbReference type="InterPro" id="IPR003661">
    <property type="entry name" value="HisK_dim/P_dom"/>
</dbReference>
<dbReference type="SMART" id="SM00387">
    <property type="entry name" value="HATPase_c"/>
    <property type="match status" value="1"/>
</dbReference>
<evidence type="ECO:0000256" key="4">
    <source>
        <dbReference type="ARBA" id="ARBA00022777"/>
    </source>
</evidence>
<dbReference type="Gene3D" id="1.10.287.130">
    <property type="match status" value="1"/>
</dbReference>
<dbReference type="EMBL" id="JACRWE010000006">
    <property type="protein sequence ID" value="MBC5997708.1"/>
    <property type="molecule type" value="Genomic_DNA"/>
</dbReference>
<evidence type="ECO:0000259" key="7">
    <source>
        <dbReference type="PROSITE" id="PS50109"/>
    </source>
</evidence>
<keyword evidence="9" id="KW-1185">Reference proteome</keyword>
<dbReference type="InterPro" id="IPR004358">
    <property type="entry name" value="Sig_transdc_His_kin-like_C"/>
</dbReference>
<dbReference type="InterPro" id="IPR005467">
    <property type="entry name" value="His_kinase_dom"/>
</dbReference>
<dbReference type="PROSITE" id="PS50109">
    <property type="entry name" value="HIS_KIN"/>
    <property type="match status" value="1"/>
</dbReference>
<accession>A0ABR7JS20</accession>
<dbReference type="GO" id="GO:0016301">
    <property type="term" value="F:kinase activity"/>
    <property type="evidence" value="ECO:0007669"/>
    <property type="project" value="UniProtKB-KW"/>
</dbReference>
<dbReference type="Pfam" id="PF00512">
    <property type="entry name" value="HisKA"/>
    <property type="match status" value="1"/>
</dbReference>
<dbReference type="SUPFAM" id="SSF47384">
    <property type="entry name" value="Homodimeric domain of signal transducing histidine kinase"/>
    <property type="match status" value="1"/>
</dbReference>
<evidence type="ECO:0000256" key="5">
    <source>
        <dbReference type="ARBA" id="ARBA00023012"/>
    </source>
</evidence>
<evidence type="ECO:0000313" key="9">
    <source>
        <dbReference type="Proteomes" id="UP000609849"/>
    </source>
</evidence>
<dbReference type="InterPro" id="IPR003594">
    <property type="entry name" value="HATPase_dom"/>
</dbReference>
<dbReference type="InterPro" id="IPR036890">
    <property type="entry name" value="HATPase_C_sf"/>
</dbReference>
<dbReference type="PANTHER" id="PTHR43547">
    <property type="entry name" value="TWO-COMPONENT HISTIDINE KINASE"/>
    <property type="match status" value="1"/>
</dbReference>
<dbReference type="Pfam" id="PF02518">
    <property type="entry name" value="HATPase_c"/>
    <property type="match status" value="1"/>
</dbReference>
<organism evidence="8 9">
    <name type="scientific">Romboutsia faecis</name>
    <dbReference type="NCBI Taxonomy" id="2764597"/>
    <lineage>
        <taxon>Bacteria</taxon>
        <taxon>Bacillati</taxon>
        <taxon>Bacillota</taxon>
        <taxon>Clostridia</taxon>
        <taxon>Peptostreptococcales</taxon>
        <taxon>Peptostreptococcaceae</taxon>
        <taxon>Romboutsia</taxon>
    </lineage>
</organism>
<keyword evidence="5" id="KW-0902">Two-component regulatory system</keyword>
<dbReference type="EC" id="2.7.13.3" evidence="2"/>
<dbReference type="SUPFAM" id="SSF55874">
    <property type="entry name" value="ATPase domain of HSP90 chaperone/DNA topoisomerase II/histidine kinase"/>
    <property type="match status" value="1"/>
</dbReference>
<gene>
    <name evidence="8" type="ORF">H8923_13125</name>
</gene>
<dbReference type="Gene3D" id="3.30.565.10">
    <property type="entry name" value="Histidine kinase-like ATPase, C-terminal domain"/>
    <property type="match status" value="1"/>
</dbReference>
<feature type="transmembrane region" description="Helical" evidence="6">
    <location>
        <begin position="346"/>
        <end position="367"/>
    </location>
</feature>
<keyword evidence="3" id="KW-0597">Phosphoprotein</keyword>
<evidence type="ECO:0000256" key="3">
    <source>
        <dbReference type="ARBA" id="ARBA00022553"/>
    </source>
</evidence>
<name>A0ABR7JS20_9FIRM</name>
<evidence type="ECO:0000313" key="8">
    <source>
        <dbReference type="EMBL" id="MBC5997708.1"/>
    </source>
</evidence>
<protein>
    <recommendedName>
        <fullName evidence="2">histidine kinase</fullName>
        <ecNumber evidence="2">2.7.13.3</ecNumber>
    </recommendedName>
</protein>
<evidence type="ECO:0000256" key="1">
    <source>
        <dbReference type="ARBA" id="ARBA00000085"/>
    </source>
</evidence>
<dbReference type="InterPro" id="IPR036097">
    <property type="entry name" value="HisK_dim/P_sf"/>
</dbReference>